<dbReference type="PANTHER" id="PTHR34610:SF3">
    <property type="entry name" value="SSL7007 PROTEIN"/>
    <property type="match status" value="1"/>
</dbReference>
<gene>
    <name evidence="2" type="ORF">MYAER_2370</name>
</gene>
<reference evidence="2 3" key="1">
    <citation type="journal article" date="2015" name="Genome Announc.">
        <title>Complete Genome Sequence of Microcystis aeruginosa NIES-2549, a Bloom-Forming Cyanobacterium from Lake Kasumigaura, Japan.</title>
        <authorList>
            <person name="Yamaguchi H."/>
            <person name="Suzuki S."/>
            <person name="Tanabe Y."/>
            <person name="Osana Y."/>
            <person name="Shimura Y."/>
            <person name="Ishida K."/>
            <person name="Kawachi M."/>
        </authorList>
    </citation>
    <scope>NUCLEOTIDE SEQUENCE [LARGE SCALE GENOMIC DNA]</scope>
    <source>
        <strain evidence="2 3">NIES-2549</strain>
    </source>
</reference>
<sequence>MKVIVDTNILVSAVLKGRKPREIVQFISDHSDIDWIVSQEILTEYREVLNRRKLKLTDEVRQEWLDKIETIPKVIEVNVTVDFARDAKDAKFIALARVSEADFLITGDRDFEEMIELEQTVIISVSLFYDLFIGEGEYE</sequence>
<dbReference type="Pfam" id="PF13470">
    <property type="entry name" value="PIN_3"/>
    <property type="match status" value="1"/>
</dbReference>
<proteinExistence type="predicted"/>
<dbReference type="HOGENOM" id="CLU_116617_6_1_3"/>
<dbReference type="InterPro" id="IPR029060">
    <property type="entry name" value="PIN-like_dom_sf"/>
</dbReference>
<dbReference type="RefSeq" id="WP_046662209.1">
    <property type="nucleotide sequence ID" value="NZ_CP011304.1"/>
</dbReference>
<dbReference type="EMBL" id="CP011304">
    <property type="protein sequence ID" value="AKE64714.1"/>
    <property type="molecule type" value="Genomic_DNA"/>
</dbReference>
<dbReference type="InterPro" id="IPR002716">
    <property type="entry name" value="PIN_dom"/>
</dbReference>
<evidence type="ECO:0000313" key="2">
    <source>
        <dbReference type="EMBL" id="AKE64714.1"/>
    </source>
</evidence>
<dbReference type="SMART" id="SM00670">
    <property type="entry name" value="PINc"/>
    <property type="match status" value="1"/>
</dbReference>
<evidence type="ECO:0000313" key="3">
    <source>
        <dbReference type="Proteomes" id="UP000034103"/>
    </source>
</evidence>
<evidence type="ECO:0000259" key="1">
    <source>
        <dbReference type="SMART" id="SM00670"/>
    </source>
</evidence>
<dbReference type="Proteomes" id="UP000034103">
    <property type="component" value="Chromosome"/>
</dbReference>
<dbReference type="NCBIfam" id="TIGR00305">
    <property type="entry name" value="putative toxin-antitoxin system toxin component, PIN family"/>
    <property type="match status" value="1"/>
</dbReference>
<dbReference type="Gene3D" id="3.40.50.1010">
    <property type="entry name" value="5'-nuclease"/>
    <property type="match status" value="1"/>
</dbReference>
<organism evidence="2 3">
    <name type="scientific">Microcystis aeruginosa NIES-2549</name>
    <dbReference type="NCBI Taxonomy" id="1641812"/>
    <lineage>
        <taxon>Bacteria</taxon>
        <taxon>Bacillati</taxon>
        <taxon>Cyanobacteriota</taxon>
        <taxon>Cyanophyceae</taxon>
        <taxon>Oscillatoriophycideae</taxon>
        <taxon>Chroococcales</taxon>
        <taxon>Microcystaceae</taxon>
        <taxon>Microcystis</taxon>
    </lineage>
</organism>
<dbReference type="PANTHER" id="PTHR34610">
    <property type="entry name" value="SSL7007 PROTEIN"/>
    <property type="match status" value="1"/>
</dbReference>
<dbReference type="SUPFAM" id="SSF88723">
    <property type="entry name" value="PIN domain-like"/>
    <property type="match status" value="1"/>
</dbReference>
<accession>A0A0F6U4A9</accession>
<dbReference type="PATRIC" id="fig|1641812.3.peg.2452"/>
<name>A0A0F6U4A9_MICAE</name>
<dbReference type="InterPro" id="IPR002850">
    <property type="entry name" value="PIN_toxin-like"/>
</dbReference>
<protein>
    <submittedName>
        <fullName evidence="2">Putative nucleic acid-binding protein, contains PIN domain</fullName>
    </submittedName>
</protein>
<dbReference type="AlphaFoldDB" id="A0A0F6U4A9"/>
<feature type="domain" description="PIN" evidence="1">
    <location>
        <begin position="1"/>
        <end position="113"/>
    </location>
</feature>